<dbReference type="EMBL" id="KZ308674">
    <property type="protein sequence ID" value="KAG8232963.1"/>
    <property type="molecule type" value="Genomic_DNA"/>
</dbReference>
<evidence type="ECO:0000259" key="3">
    <source>
        <dbReference type="PROSITE" id="PS01180"/>
    </source>
</evidence>
<dbReference type="Proteomes" id="UP000792457">
    <property type="component" value="Unassembled WGS sequence"/>
</dbReference>
<dbReference type="InterPro" id="IPR000859">
    <property type="entry name" value="CUB_dom"/>
</dbReference>
<feature type="disulfide bond" evidence="2">
    <location>
        <begin position="8"/>
        <end position="35"/>
    </location>
</feature>
<dbReference type="AlphaFoldDB" id="A0A8K0KIK7"/>
<comment type="caution">
    <text evidence="4">The sequence shown here is derived from an EMBL/GenBank/DDBJ whole genome shotgun (WGS) entry which is preliminary data.</text>
</comment>
<dbReference type="CDD" id="cd00041">
    <property type="entry name" value="CUB"/>
    <property type="match status" value="1"/>
</dbReference>
<organism evidence="4 5">
    <name type="scientific">Ladona fulva</name>
    <name type="common">Scarce chaser dragonfly</name>
    <name type="synonym">Libellula fulva</name>
    <dbReference type="NCBI Taxonomy" id="123851"/>
    <lineage>
        <taxon>Eukaryota</taxon>
        <taxon>Metazoa</taxon>
        <taxon>Ecdysozoa</taxon>
        <taxon>Arthropoda</taxon>
        <taxon>Hexapoda</taxon>
        <taxon>Insecta</taxon>
        <taxon>Pterygota</taxon>
        <taxon>Palaeoptera</taxon>
        <taxon>Odonata</taxon>
        <taxon>Epiprocta</taxon>
        <taxon>Anisoptera</taxon>
        <taxon>Libelluloidea</taxon>
        <taxon>Libellulidae</taxon>
        <taxon>Ladona</taxon>
    </lineage>
</organism>
<reference evidence="4" key="1">
    <citation type="submission" date="2013-04" db="EMBL/GenBank/DDBJ databases">
        <authorList>
            <person name="Qu J."/>
            <person name="Murali S.C."/>
            <person name="Bandaranaike D."/>
            <person name="Bellair M."/>
            <person name="Blankenburg K."/>
            <person name="Chao H."/>
            <person name="Dinh H."/>
            <person name="Doddapaneni H."/>
            <person name="Downs B."/>
            <person name="Dugan-Rocha S."/>
            <person name="Elkadiri S."/>
            <person name="Gnanaolivu R.D."/>
            <person name="Hernandez B."/>
            <person name="Javaid M."/>
            <person name="Jayaseelan J.C."/>
            <person name="Lee S."/>
            <person name="Li M."/>
            <person name="Ming W."/>
            <person name="Munidasa M."/>
            <person name="Muniz J."/>
            <person name="Nguyen L."/>
            <person name="Ongeri F."/>
            <person name="Osuji N."/>
            <person name="Pu L.-L."/>
            <person name="Puazo M."/>
            <person name="Qu C."/>
            <person name="Quiroz J."/>
            <person name="Raj R."/>
            <person name="Weissenberger G."/>
            <person name="Xin Y."/>
            <person name="Zou X."/>
            <person name="Han Y."/>
            <person name="Richards S."/>
            <person name="Worley K."/>
            <person name="Muzny D."/>
            <person name="Gibbs R."/>
        </authorList>
    </citation>
    <scope>NUCLEOTIDE SEQUENCE</scope>
    <source>
        <strain evidence="4">Sampled in the wild</strain>
    </source>
</reference>
<dbReference type="SMART" id="SM00042">
    <property type="entry name" value="CUB"/>
    <property type="match status" value="1"/>
</dbReference>
<name>A0A8K0KIK7_LADFU</name>
<dbReference type="PANTHER" id="PTHR46908">
    <property type="entry name" value="CUBILIN-LIKE PROTEIN"/>
    <property type="match status" value="1"/>
</dbReference>
<dbReference type="InterPro" id="IPR035914">
    <property type="entry name" value="Sperma_CUB_dom_sf"/>
</dbReference>
<comment type="caution">
    <text evidence="2">Lacks conserved residue(s) required for the propagation of feature annotation.</text>
</comment>
<keyword evidence="1 2" id="KW-1015">Disulfide bond</keyword>
<dbReference type="OrthoDB" id="10009301at2759"/>
<dbReference type="Gene3D" id="2.60.120.290">
    <property type="entry name" value="Spermadhesin, CUB domain"/>
    <property type="match status" value="1"/>
</dbReference>
<proteinExistence type="predicted"/>
<gene>
    <name evidence="4" type="ORF">J437_LFUL018814</name>
</gene>
<evidence type="ECO:0000313" key="4">
    <source>
        <dbReference type="EMBL" id="KAG8232963.1"/>
    </source>
</evidence>
<dbReference type="PROSITE" id="PS01180">
    <property type="entry name" value="CUB"/>
    <property type="match status" value="1"/>
</dbReference>
<dbReference type="Pfam" id="PF00431">
    <property type="entry name" value="CUB"/>
    <property type="match status" value="1"/>
</dbReference>
<sequence length="123" mass="13897">MPVYFVGCGGDLNGAPSGILSSPGYPNPLPVNRFCVWSITVPKGRRIRIEFIDLDLGWSRTHCNQRLSFHNGRSMSFPLKNFCGQDPPEVVESSFNKMLIYYMVRFPTNNRGFKASYTSDLPD</sequence>
<feature type="domain" description="CUB" evidence="3">
    <location>
        <begin position="8"/>
        <end position="120"/>
    </location>
</feature>
<dbReference type="SUPFAM" id="SSF49854">
    <property type="entry name" value="Spermadhesin, CUB domain"/>
    <property type="match status" value="1"/>
</dbReference>
<protein>
    <recommendedName>
        <fullName evidence="3">CUB domain-containing protein</fullName>
    </recommendedName>
</protein>
<evidence type="ECO:0000313" key="5">
    <source>
        <dbReference type="Proteomes" id="UP000792457"/>
    </source>
</evidence>
<dbReference type="InterPro" id="IPR052129">
    <property type="entry name" value="Spermadhesin-Link_domain"/>
</dbReference>
<keyword evidence="5" id="KW-1185">Reference proteome</keyword>
<reference evidence="4" key="2">
    <citation type="submission" date="2017-10" db="EMBL/GenBank/DDBJ databases">
        <title>Ladona fulva Genome sequencing and assembly.</title>
        <authorList>
            <person name="Murali S."/>
            <person name="Richards S."/>
            <person name="Bandaranaike D."/>
            <person name="Bellair M."/>
            <person name="Blankenburg K."/>
            <person name="Chao H."/>
            <person name="Dinh H."/>
            <person name="Doddapaneni H."/>
            <person name="Dugan-Rocha S."/>
            <person name="Elkadiri S."/>
            <person name="Gnanaolivu R."/>
            <person name="Hernandez B."/>
            <person name="Skinner E."/>
            <person name="Javaid M."/>
            <person name="Lee S."/>
            <person name="Li M."/>
            <person name="Ming W."/>
            <person name="Munidasa M."/>
            <person name="Muniz J."/>
            <person name="Nguyen L."/>
            <person name="Hughes D."/>
            <person name="Osuji N."/>
            <person name="Pu L.-L."/>
            <person name="Puazo M."/>
            <person name="Qu C."/>
            <person name="Quiroz J."/>
            <person name="Raj R."/>
            <person name="Weissenberger G."/>
            <person name="Xin Y."/>
            <person name="Zou X."/>
            <person name="Han Y."/>
            <person name="Worley K."/>
            <person name="Muzny D."/>
            <person name="Gibbs R."/>
        </authorList>
    </citation>
    <scope>NUCLEOTIDE SEQUENCE</scope>
    <source>
        <strain evidence="4">Sampled in the wild</strain>
    </source>
</reference>
<accession>A0A8K0KIK7</accession>
<evidence type="ECO:0000256" key="1">
    <source>
        <dbReference type="ARBA" id="ARBA00023157"/>
    </source>
</evidence>
<feature type="non-terminal residue" evidence="4">
    <location>
        <position position="1"/>
    </location>
</feature>
<dbReference type="PANTHER" id="PTHR46908:SF8">
    <property type="entry name" value="C-TYPE LECTIN DOMAIN-CONTAINING PROTEIN"/>
    <property type="match status" value="1"/>
</dbReference>
<evidence type="ECO:0000256" key="2">
    <source>
        <dbReference type="PROSITE-ProRule" id="PRU00059"/>
    </source>
</evidence>